<dbReference type="EMBL" id="GG663745">
    <property type="protein sequence ID" value="EEH53743.1"/>
    <property type="molecule type" value="Genomic_DNA"/>
</dbReference>
<evidence type="ECO:0000256" key="1">
    <source>
        <dbReference type="SAM" id="MobiDB-lite"/>
    </source>
</evidence>
<dbReference type="AlphaFoldDB" id="C1N253"/>
<dbReference type="Proteomes" id="UP000001876">
    <property type="component" value="Unassembled WGS sequence"/>
</dbReference>
<feature type="region of interest" description="Disordered" evidence="1">
    <location>
        <begin position="323"/>
        <end position="353"/>
    </location>
</feature>
<evidence type="ECO:0000313" key="3">
    <source>
        <dbReference type="EMBL" id="EEH53743.1"/>
    </source>
</evidence>
<feature type="compositionally biased region" description="Acidic residues" evidence="1">
    <location>
        <begin position="237"/>
        <end position="249"/>
    </location>
</feature>
<sequence>MRYPTLSADVRAFDAAASPSSDESARRAAALDVVRDAVRAEWGPDAIVNVFGSVACGTTLPSSDVDCAVTGAEWGGDDDAGDAAAGGGVGVAAAQDARNRAMKPAMIRAARRLADRLRAMSRSGRPVSSVLAITRARVPVVRTTIRSVGVDVVFGQTNGVAAAAWTKARAEAHAELAPLARVSKAFLRGRGMGDVGDGGVGSHAVTVMLAAYLDDAKRMKTKATSGGGGGGGGGEERADEEEEEGEEDGEIVARVDGDGDGDDSDVVVDVDVGGLLVGFMRACGAVDVRSDVFTTSPPGPGPEPVGWREKPTAWMTRSELSAARADPSDASSDAAAAAAAVAEPPRLGVRDPLAPERNLAAGSHKAEAALRALGEAGEALARMGPARARLDAVVDVEAALRERPGGGDHGRKRPAGGGFDGGGGLAKSHRTSFPAPDI</sequence>
<dbReference type="GO" id="GO:0043634">
    <property type="term" value="P:polyadenylation-dependent ncRNA catabolic process"/>
    <property type="evidence" value="ECO:0007669"/>
    <property type="project" value="TreeGrafter"/>
</dbReference>
<dbReference type="eggNOG" id="KOG1906">
    <property type="taxonomic scope" value="Eukaryota"/>
</dbReference>
<dbReference type="Pfam" id="PF22600">
    <property type="entry name" value="MTPAP-like_central"/>
    <property type="match status" value="1"/>
</dbReference>
<keyword evidence="4" id="KW-1185">Reference proteome</keyword>
<dbReference type="InterPro" id="IPR054708">
    <property type="entry name" value="MTPAP-like_central"/>
</dbReference>
<dbReference type="GO" id="GO:0005730">
    <property type="term" value="C:nucleolus"/>
    <property type="evidence" value="ECO:0007669"/>
    <property type="project" value="TreeGrafter"/>
</dbReference>
<dbReference type="PANTHER" id="PTHR23092:SF15">
    <property type="entry name" value="INACTIVE NON-CANONICAL POLY(A) RNA POLYMERASE PROTEIN TRF4-2-RELATED"/>
    <property type="match status" value="1"/>
</dbReference>
<reference evidence="3 4" key="1">
    <citation type="journal article" date="2009" name="Science">
        <title>Green evolution and dynamic adaptations revealed by genomes of the marine picoeukaryotes Micromonas.</title>
        <authorList>
            <person name="Worden A.Z."/>
            <person name="Lee J.H."/>
            <person name="Mock T."/>
            <person name="Rouze P."/>
            <person name="Simmons M.P."/>
            <person name="Aerts A.L."/>
            <person name="Allen A.E."/>
            <person name="Cuvelier M.L."/>
            <person name="Derelle E."/>
            <person name="Everett M.V."/>
            <person name="Foulon E."/>
            <person name="Grimwood J."/>
            <person name="Gundlach H."/>
            <person name="Henrissat B."/>
            <person name="Napoli C."/>
            <person name="McDonald S.M."/>
            <person name="Parker M.S."/>
            <person name="Rombauts S."/>
            <person name="Salamov A."/>
            <person name="Von Dassow P."/>
            <person name="Badger J.H."/>
            <person name="Coutinho P.M."/>
            <person name="Demir E."/>
            <person name="Dubchak I."/>
            <person name="Gentemann C."/>
            <person name="Eikrem W."/>
            <person name="Gready J.E."/>
            <person name="John U."/>
            <person name="Lanier W."/>
            <person name="Lindquist E.A."/>
            <person name="Lucas S."/>
            <person name="Mayer K.F."/>
            <person name="Moreau H."/>
            <person name="Not F."/>
            <person name="Otillar R."/>
            <person name="Panaud O."/>
            <person name="Pangilinan J."/>
            <person name="Paulsen I."/>
            <person name="Piegu B."/>
            <person name="Poliakov A."/>
            <person name="Robbens S."/>
            <person name="Schmutz J."/>
            <person name="Toulza E."/>
            <person name="Wyss T."/>
            <person name="Zelensky A."/>
            <person name="Zhou K."/>
            <person name="Armbrust E.V."/>
            <person name="Bhattacharya D."/>
            <person name="Goodenough U.W."/>
            <person name="Van de Peer Y."/>
            <person name="Grigoriev I.V."/>
        </authorList>
    </citation>
    <scope>NUCLEOTIDE SEQUENCE [LARGE SCALE GENOMIC DNA]</scope>
    <source>
        <strain evidence="3 4">CCMP1545</strain>
    </source>
</reference>
<accession>C1N253</accession>
<dbReference type="KEGG" id="mpp:MICPUCDRAFT_42002"/>
<dbReference type="GO" id="GO:0031123">
    <property type="term" value="P:RNA 3'-end processing"/>
    <property type="evidence" value="ECO:0007669"/>
    <property type="project" value="TreeGrafter"/>
</dbReference>
<dbReference type="CDD" id="cd05402">
    <property type="entry name" value="NT_PAP_TUTase"/>
    <property type="match status" value="1"/>
</dbReference>
<dbReference type="RefSeq" id="XP_003062031.1">
    <property type="nucleotide sequence ID" value="XM_003061985.1"/>
</dbReference>
<feature type="region of interest" description="Disordered" evidence="1">
    <location>
        <begin position="220"/>
        <end position="249"/>
    </location>
</feature>
<dbReference type="SUPFAM" id="SSF81631">
    <property type="entry name" value="PAP/OAS1 substrate-binding domain"/>
    <property type="match status" value="1"/>
</dbReference>
<dbReference type="GeneID" id="9687471"/>
<dbReference type="GO" id="GO:0031499">
    <property type="term" value="C:TRAMP complex"/>
    <property type="evidence" value="ECO:0007669"/>
    <property type="project" value="TreeGrafter"/>
</dbReference>
<dbReference type="SUPFAM" id="SSF81301">
    <property type="entry name" value="Nucleotidyltransferase"/>
    <property type="match status" value="1"/>
</dbReference>
<protein>
    <submittedName>
        <fullName evidence="3">Predicted protein</fullName>
    </submittedName>
</protein>
<dbReference type="Gene3D" id="1.10.1410.10">
    <property type="match status" value="1"/>
</dbReference>
<evidence type="ECO:0000259" key="2">
    <source>
        <dbReference type="Pfam" id="PF22600"/>
    </source>
</evidence>
<feature type="compositionally biased region" description="Gly residues" evidence="1">
    <location>
        <begin position="415"/>
        <end position="425"/>
    </location>
</feature>
<dbReference type="InterPro" id="IPR043519">
    <property type="entry name" value="NT_sf"/>
</dbReference>
<organism evidence="4">
    <name type="scientific">Micromonas pusilla (strain CCMP1545)</name>
    <name type="common">Picoplanktonic green alga</name>
    <dbReference type="NCBI Taxonomy" id="564608"/>
    <lineage>
        <taxon>Eukaryota</taxon>
        <taxon>Viridiplantae</taxon>
        <taxon>Chlorophyta</taxon>
        <taxon>Mamiellophyceae</taxon>
        <taxon>Mamiellales</taxon>
        <taxon>Mamiellaceae</taxon>
        <taxon>Micromonas</taxon>
    </lineage>
</organism>
<feature type="domain" description="Poly(A) RNA polymerase mitochondrial-like central palm" evidence="2">
    <location>
        <begin position="6"/>
        <end position="160"/>
    </location>
</feature>
<feature type="region of interest" description="Disordered" evidence="1">
    <location>
        <begin position="401"/>
        <end position="438"/>
    </location>
</feature>
<gene>
    <name evidence="3" type="ORF">MICPUCDRAFT_42002</name>
</gene>
<dbReference type="Gene3D" id="3.30.460.10">
    <property type="entry name" value="Beta Polymerase, domain 2"/>
    <property type="match status" value="1"/>
</dbReference>
<dbReference type="STRING" id="564608.C1N253"/>
<dbReference type="InterPro" id="IPR045862">
    <property type="entry name" value="Trf4-like"/>
</dbReference>
<dbReference type="PANTHER" id="PTHR23092">
    <property type="entry name" value="POLY(A) RNA POLYMERASE"/>
    <property type="match status" value="1"/>
</dbReference>
<evidence type="ECO:0000313" key="4">
    <source>
        <dbReference type="Proteomes" id="UP000001876"/>
    </source>
</evidence>
<proteinExistence type="predicted"/>
<feature type="compositionally biased region" description="Low complexity" evidence="1">
    <location>
        <begin position="323"/>
        <end position="342"/>
    </location>
</feature>
<name>C1N253_MICPC</name>
<dbReference type="GO" id="GO:0003729">
    <property type="term" value="F:mRNA binding"/>
    <property type="evidence" value="ECO:0007669"/>
    <property type="project" value="TreeGrafter"/>
</dbReference>
<dbReference type="GO" id="GO:1990817">
    <property type="term" value="F:poly(A) RNA polymerase activity"/>
    <property type="evidence" value="ECO:0007669"/>
    <property type="project" value="InterPro"/>
</dbReference>
<dbReference type="OMA" id="WMTRSEL"/>